<accession>A0ABN8IWQ7</accession>
<name>A0ABN8IWQ7_9NEOP</name>
<dbReference type="EMBL" id="OW152816">
    <property type="protein sequence ID" value="CAH2067425.1"/>
    <property type="molecule type" value="Genomic_DNA"/>
</dbReference>
<proteinExistence type="predicted"/>
<feature type="non-terminal residue" evidence="2">
    <location>
        <position position="1"/>
    </location>
</feature>
<feature type="compositionally biased region" description="Polar residues" evidence="1">
    <location>
        <begin position="54"/>
        <end position="67"/>
    </location>
</feature>
<reference evidence="2" key="1">
    <citation type="submission" date="2022-03" db="EMBL/GenBank/DDBJ databases">
        <authorList>
            <person name="Martin H S."/>
        </authorList>
    </citation>
    <scope>NUCLEOTIDE SEQUENCE</scope>
</reference>
<organism evidence="2 3">
    <name type="scientific">Iphiclides podalirius</name>
    <name type="common">scarce swallowtail</name>
    <dbReference type="NCBI Taxonomy" id="110791"/>
    <lineage>
        <taxon>Eukaryota</taxon>
        <taxon>Metazoa</taxon>
        <taxon>Ecdysozoa</taxon>
        <taxon>Arthropoda</taxon>
        <taxon>Hexapoda</taxon>
        <taxon>Insecta</taxon>
        <taxon>Pterygota</taxon>
        <taxon>Neoptera</taxon>
        <taxon>Endopterygota</taxon>
        <taxon>Lepidoptera</taxon>
        <taxon>Glossata</taxon>
        <taxon>Ditrysia</taxon>
        <taxon>Papilionoidea</taxon>
        <taxon>Papilionidae</taxon>
        <taxon>Papilioninae</taxon>
        <taxon>Iphiclides</taxon>
    </lineage>
</organism>
<protein>
    <submittedName>
        <fullName evidence="2">Uncharacterized protein</fullName>
    </submittedName>
</protein>
<evidence type="ECO:0000256" key="1">
    <source>
        <dbReference type="SAM" id="MobiDB-lite"/>
    </source>
</evidence>
<evidence type="ECO:0000313" key="3">
    <source>
        <dbReference type="Proteomes" id="UP000837857"/>
    </source>
</evidence>
<dbReference type="Proteomes" id="UP000837857">
    <property type="component" value="Chromosome 4"/>
</dbReference>
<keyword evidence="3" id="KW-1185">Reference proteome</keyword>
<gene>
    <name evidence="2" type="ORF">IPOD504_LOCUS13867</name>
</gene>
<feature type="region of interest" description="Disordered" evidence="1">
    <location>
        <begin position="1"/>
        <end position="67"/>
    </location>
</feature>
<sequence length="152" mass="16538">MDRKAGESTQGGRAFGRVRRGYRDAPDLSAGPTFEELRNRFDSSAAAGREVAANPSTHGSATRQSVSGKIFKKCKSATFQIDGATYTIAGACGADDSRAQPSTRFGRAFASCRPERLPYAPVRSTSATNRRTNENVYGPRIVYEGRLLHFKK</sequence>
<evidence type="ECO:0000313" key="2">
    <source>
        <dbReference type="EMBL" id="CAH2067425.1"/>
    </source>
</evidence>